<dbReference type="GO" id="GO:0008270">
    <property type="term" value="F:zinc ion binding"/>
    <property type="evidence" value="ECO:0007669"/>
    <property type="project" value="InterPro"/>
</dbReference>
<dbReference type="InterPro" id="IPR003646">
    <property type="entry name" value="SH3-like_bac-type"/>
</dbReference>
<dbReference type="PANTHER" id="PTHR11022">
    <property type="entry name" value="PEPTIDOGLYCAN RECOGNITION PROTEIN"/>
    <property type="match status" value="1"/>
</dbReference>
<dbReference type="SUPFAM" id="SSF55846">
    <property type="entry name" value="N-acetylmuramoyl-L-alanine amidase-like"/>
    <property type="match status" value="1"/>
</dbReference>
<dbReference type="InterPro" id="IPR006619">
    <property type="entry name" value="PGRP_domain_met/bac"/>
</dbReference>
<dbReference type="InterPro" id="IPR002502">
    <property type="entry name" value="Amidase_domain"/>
</dbReference>
<dbReference type="SMART" id="SM00701">
    <property type="entry name" value="PGRP"/>
    <property type="match status" value="1"/>
</dbReference>
<evidence type="ECO:0000259" key="4">
    <source>
        <dbReference type="SMART" id="SM00701"/>
    </source>
</evidence>
<dbReference type="Pfam" id="PF08239">
    <property type="entry name" value="SH3_3"/>
    <property type="match status" value="1"/>
</dbReference>
<dbReference type="Pfam" id="PF01510">
    <property type="entry name" value="Amidase_2"/>
    <property type="match status" value="1"/>
</dbReference>
<dbReference type="InterPro" id="IPR015510">
    <property type="entry name" value="PGRP"/>
</dbReference>
<dbReference type="InterPro" id="IPR036505">
    <property type="entry name" value="Amidase/PGRP_sf"/>
</dbReference>
<dbReference type="GO" id="GO:0009253">
    <property type="term" value="P:peptidoglycan catabolic process"/>
    <property type="evidence" value="ECO:0007669"/>
    <property type="project" value="InterPro"/>
</dbReference>
<dbReference type="AlphaFoldDB" id="A0AA88YEK7"/>
<evidence type="ECO:0000313" key="5">
    <source>
        <dbReference type="EMBL" id="KAK3103912.1"/>
    </source>
</evidence>
<gene>
    <name evidence="5" type="ORF">FSP39_022863</name>
</gene>
<keyword evidence="2" id="KW-0391">Immunity</keyword>
<feature type="domain" description="N-acetylmuramoyl-L-alanine amidase" evidence="3">
    <location>
        <begin position="103"/>
        <end position="238"/>
    </location>
</feature>
<evidence type="ECO:0000256" key="2">
    <source>
        <dbReference type="ARBA" id="ARBA00022859"/>
    </source>
</evidence>
<dbReference type="CDD" id="cd06583">
    <property type="entry name" value="PGRP"/>
    <property type="match status" value="1"/>
</dbReference>
<sequence>MAEECACALADVNIRSGAGISHSVLSVLLKSHCLKFKGHLSSIGTTHWANVDYNGQNGWISGDYLHFHNCSLGNPHITNPAGPSSPGCPTIISRSEWGARAPSSIIGILPKAPNHVYIHHGATAPCFSKTECMAEVRTYQNYHMDTHGWSDIGYSFIIGEDGNVYEGRGWHGIGAHTYGHNVDGLGFCIIGNFMKVKPNEAALNATKQLISCAVTNGYITEDYILKGHRDVGQTACPGDKLYELIQKWPHYPH</sequence>
<protein>
    <submittedName>
        <fullName evidence="5">Uncharacterized protein</fullName>
    </submittedName>
</protein>
<dbReference type="FunFam" id="3.40.80.10:FF:000001">
    <property type="entry name" value="Peptidoglycan recognition protein 1"/>
    <property type="match status" value="1"/>
</dbReference>
<dbReference type="EMBL" id="VSWD01000005">
    <property type="protein sequence ID" value="KAK3103912.1"/>
    <property type="molecule type" value="Genomic_DNA"/>
</dbReference>
<dbReference type="Gene3D" id="2.30.30.40">
    <property type="entry name" value="SH3 Domains"/>
    <property type="match status" value="1"/>
</dbReference>
<reference evidence="5" key="1">
    <citation type="submission" date="2019-08" db="EMBL/GenBank/DDBJ databases">
        <title>The improved chromosome-level genome for the pearl oyster Pinctada fucata martensii using PacBio sequencing and Hi-C.</title>
        <authorList>
            <person name="Zheng Z."/>
        </authorList>
    </citation>
    <scope>NUCLEOTIDE SEQUENCE</scope>
    <source>
        <strain evidence="5">ZZ-2019</strain>
        <tissue evidence="5">Adductor muscle</tissue>
    </source>
</reference>
<dbReference type="Gene3D" id="3.40.80.10">
    <property type="entry name" value="Peptidoglycan recognition protein-like"/>
    <property type="match status" value="1"/>
</dbReference>
<dbReference type="GO" id="GO:0002376">
    <property type="term" value="P:immune system process"/>
    <property type="evidence" value="ECO:0007669"/>
    <property type="project" value="UniProtKB-KW"/>
</dbReference>
<dbReference type="GO" id="GO:0008745">
    <property type="term" value="F:N-acetylmuramoyl-L-alanine amidase activity"/>
    <property type="evidence" value="ECO:0007669"/>
    <property type="project" value="InterPro"/>
</dbReference>
<dbReference type="SMART" id="SM00644">
    <property type="entry name" value="Ami_2"/>
    <property type="match status" value="1"/>
</dbReference>
<comment type="caution">
    <text evidence="5">The sequence shown here is derived from an EMBL/GenBank/DDBJ whole genome shotgun (WGS) entry which is preliminary data.</text>
</comment>
<evidence type="ECO:0000259" key="3">
    <source>
        <dbReference type="SMART" id="SM00644"/>
    </source>
</evidence>
<evidence type="ECO:0000313" key="6">
    <source>
        <dbReference type="Proteomes" id="UP001186944"/>
    </source>
</evidence>
<keyword evidence="6" id="KW-1185">Reference proteome</keyword>
<dbReference type="Proteomes" id="UP001186944">
    <property type="component" value="Unassembled WGS sequence"/>
</dbReference>
<name>A0AA88YEK7_PINIB</name>
<evidence type="ECO:0000256" key="1">
    <source>
        <dbReference type="ARBA" id="ARBA00007553"/>
    </source>
</evidence>
<comment type="similarity">
    <text evidence="1">Belongs to the N-acetylmuramoyl-L-alanine amidase 2 family.</text>
</comment>
<accession>A0AA88YEK7</accession>
<feature type="domain" description="Peptidoglycan recognition protein family" evidence="4">
    <location>
        <begin position="89"/>
        <end position="232"/>
    </location>
</feature>
<dbReference type="PANTHER" id="PTHR11022:SF12">
    <property type="entry name" value="PEPTIDOGLYCAN RECOGNITION PROTEIN 3"/>
    <property type="match status" value="1"/>
</dbReference>
<organism evidence="5 6">
    <name type="scientific">Pinctada imbricata</name>
    <name type="common">Atlantic pearl-oyster</name>
    <name type="synonym">Pinctada martensii</name>
    <dbReference type="NCBI Taxonomy" id="66713"/>
    <lineage>
        <taxon>Eukaryota</taxon>
        <taxon>Metazoa</taxon>
        <taxon>Spiralia</taxon>
        <taxon>Lophotrochozoa</taxon>
        <taxon>Mollusca</taxon>
        <taxon>Bivalvia</taxon>
        <taxon>Autobranchia</taxon>
        <taxon>Pteriomorphia</taxon>
        <taxon>Pterioida</taxon>
        <taxon>Pterioidea</taxon>
        <taxon>Pteriidae</taxon>
        <taxon>Pinctada</taxon>
    </lineage>
</organism>
<proteinExistence type="inferred from homology"/>